<keyword evidence="3" id="KW-0520">NAD</keyword>
<keyword evidence="7" id="KW-1185">Reference proteome</keyword>
<dbReference type="CDD" id="cd14863">
    <property type="entry name" value="Fe-ADH-like"/>
    <property type="match status" value="1"/>
</dbReference>
<dbReference type="PANTHER" id="PTHR11496">
    <property type="entry name" value="ALCOHOL DEHYDROGENASE"/>
    <property type="match status" value="1"/>
</dbReference>
<reference evidence="6 7" key="1">
    <citation type="submission" date="2022-06" db="EMBL/GenBank/DDBJ databases">
        <authorList>
            <person name="Jeon C.O."/>
        </authorList>
    </citation>
    <scope>NUCLEOTIDE SEQUENCE [LARGE SCALE GENOMIC DNA]</scope>
    <source>
        <strain evidence="6 7">KCTC 13943</strain>
    </source>
</reference>
<dbReference type="Pfam" id="PF00465">
    <property type="entry name" value="Fe-ADH"/>
    <property type="match status" value="1"/>
</dbReference>
<protein>
    <submittedName>
        <fullName evidence="6">Iron-containing alcohol dehydrogenase</fullName>
    </submittedName>
</protein>
<organism evidence="6 7">
    <name type="scientific">Neobacillus pocheonensis</name>
    <dbReference type="NCBI Taxonomy" id="363869"/>
    <lineage>
        <taxon>Bacteria</taxon>
        <taxon>Bacillati</taxon>
        <taxon>Bacillota</taxon>
        <taxon>Bacilli</taxon>
        <taxon>Bacillales</taxon>
        <taxon>Bacillaceae</taxon>
        <taxon>Neobacillus</taxon>
    </lineage>
</organism>
<dbReference type="InterPro" id="IPR039697">
    <property type="entry name" value="Alcohol_dehydrogenase_Fe"/>
</dbReference>
<gene>
    <name evidence="6" type="ORF">NDK43_12435</name>
</gene>
<evidence type="ECO:0000259" key="5">
    <source>
        <dbReference type="Pfam" id="PF25137"/>
    </source>
</evidence>
<comment type="caution">
    <text evidence="6">The sequence shown here is derived from an EMBL/GenBank/DDBJ whole genome shotgun (WGS) entry which is preliminary data.</text>
</comment>
<dbReference type="InterPro" id="IPR056798">
    <property type="entry name" value="ADH_Fe_C"/>
</dbReference>
<feature type="domain" description="Fe-containing alcohol dehydrogenase-like C-terminal" evidence="5">
    <location>
        <begin position="217"/>
        <end position="393"/>
    </location>
</feature>
<name>A0ABT0W9P6_9BACI</name>
<accession>A0ABT0W9P6</accession>
<evidence type="ECO:0000256" key="2">
    <source>
        <dbReference type="ARBA" id="ARBA00023002"/>
    </source>
</evidence>
<dbReference type="Pfam" id="PF25137">
    <property type="entry name" value="ADH_Fe_C"/>
    <property type="match status" value="1"/>
</dbReference>
<dbReference type="PROSITE" id="PS00913">
    <property type="entry name" value="ADH_IRON_1"/>
    <property type="match status" value="1"/>
</dbReference>
<evidence type="ECO:0000313" key="7">
    <source>
        <dbReference type="Proteomes" id="UP001523262"/>
    </source>
</evidence>
<proteinExistence type="inferred from homology"/>
<sequence length="416" mass="44553">MEFCLAKTNEEVMMMKTSLSQFMLRTGIYSGSNSRAMVPNLFQGLGAKRVVLFSDRGLEKAGVVQKVAEIFQLTGHGNGPELVGQYLDIAQDAESRCINDAVRYAREVGADSLLAVGGGSVLDTVKGVKYALHKGLSDIKEAIPGGLLYESFPKANFIPIPHIAIPTTAGTGSEVSPIAVIFNEEIQMKSNIIHPFINADMAVLDPDLTVGLPPAITAFTGFDALTHAIEAFVSPTATVLTDAQAFHAIRLIEKNLAVAVADGTNLAARMDLLHSSLMGITAFSFALNAIPVHNLAHAYGALFRIPHGLANAVFLPVVMEYVPDLYLPKVYELAAALNVDAKDDTPKTALAKVVDKIRLLQHKVGLPADFAEYNISEEQLQLTIPAVMKDPAALSFPMPKELIAAIGQKVVPLTVN</sequence>
<dbReference type="InterPro" id="IPR018211">
    <property type="entry name" value="ADH_Fe_CS"/>
</dbReference>
<dbReference type="PANTHER" id="PTHR11496:SF102">
    <property type="entry name" value="ALCOHOL DEHYDROGENASE 4"/>
    <property type="match status" value="1"/>
</dbReference>
<comment type="similarity">
    <text evidence="1">Belongs to the iron-containing alcohol dehydrogenase family.</text>
</comment>
<dbReference type="EMBL" id="JAMQCR010000001">
    <property type="protein sequence ID" value="MCM2533051.1"/>
    <property type="molecule type" value="Genomic_DNA"/>
</dbReference>
<dbReference type="Proteomes" id="UP001523262">
    <property type="component" value="Unassembled WGS sequence"/>
</dbReference>
<dbReference type="InterPro" id="IPR001670">
    <property type="entry name" value="ADH_Fe/GldA"/>
</dbReference>
<evidence type="ECO:0000256" key="3">
    <source>
        <dbReference type="ARBA" id="ARBA00023027"/>
    </source>
</evidence>
<dbReference type="Gene3D" id="1.20.1090.10">
    <property type="entry name" value="Dehydroquinate synthase-like - alpha domain"/>
    <property type="match status" value="1"/>
</dbReference>
<evidence type="ECO:0000256" key="1">
    <source>
        <dbReference type="ARBA" id="ARBA00007358"/>
    </source>
</evidence>
<dbReference type="Gene3D" id="3.40.50.1970">
    <property type="match status" value="1"/>
</dbReference>
<feature type="domain" description="Alcohol dehydrogenase iron-type/glycerol dehydrogenase GldA" evidence="4">
    <location>
        <begin position="28"/>
        <end position="206"/>
    </location>
</feature>
<dbReference type="SUPFAM" id="SSF56796">
    <property type="entry name" value="Dehydroquinate synthase-like"/>
    <property type="match status" value="1"/>
</dbReference>
<evidence type="ECO:0000313" key="6">
    <source>
        <dbReference type="EMBL" id="MCM2533051.1"/>
    </source>
</evidence>
<keyword evidence="2" id="KW-0560">Oxidoreductase</keyword>
<evidence type="ECO:0000259" key="4">
    <source>
        <dbReference type="Pfam" id="PF00465"/>
    </source>
</evidence>